<accession>A0A848QNX0</accession>
<dbReference type="EMBL" id="JABCRE010000003">
    <property type="protein sequence ID" value="NMW32579.1"/>
    <property type="molecule type" value="Genomic_DNA"/>
</dbReference>
<dbReference type="AlphaFoldDB" id="A0A848QNX0"/>
<evidence type="ECO:0000313" key="2">
    <source>
        <dbReference type="Proteomes" id="UP000561181"/>
    </source>
</evidence>
<sequence>MLVLLIVAAIAVWFYRAPIQGYAGAGTAYTARVACSCRFVGGRDLDDCAKDKLAGMELISLKEDAEAKSVTARFPLIVSETATYREGYGCVLESWPD</sequence>
<protein>
    <submittedName>
        <fullName evidence="1">Uncharacterized protein</fullName>
    </submittedName>
</protein>
<gene>
    <name evidence="1" type="ORF">HKD42_10950</name>
</gene>
<proteinExistence type="predicted"/>
<keyword evidence="2" id="KW-1185">Reference proteome</keyword>
<organism evidence="1 2">
    <name type="scientific">Pontixanthobacter rizhaonensis</name>
    <dbReference type="NCBI Taxonomy" id="2730337"/>
    <lineage>
        <taxon>Bacteria</taxon>
        <taxon>Pseudomonadati</taxon>
        <taxon>Pseudomonadota</taxon>
        <taxon>Alphaproteobacteria</taxon>
        <taxon>Sphingomonadales</taxon>
        <taxon>Erythrobacteraceae</taxon>
        <taxon>Pontixanthobacter</taxon>
    </lineage>
</organism>
<comment type="caution">
    <text evidence="1">The sequence shown here is derived from an EMBL/GenBank/DDBJ whole genome shotgun (WGS) entry which is preliminary data.</text>
</comment>
<dbReference type="Proteomes" id="UP000561181">
    <property type="component" value="Unassembled WGS sequence"/>
</dbReference>
<reference evidence="1 2" key="1">
    <citation type="submission" date="2020-04" db="EMBL/GenBank/DDBJ databases">
        <authorList>
            <person name="Liu A."/>
        </authorList>
    </citation>
    <scope>NUCLEOTIDE SEQUENCE [LARGE SCALE GENOMIC DNA]</scope>
    <source>
        <strain evidence="1 2">RZ02</strain>
    </source>
</reference>
<evidence type="ECO:0000313" key="1">
    <source>
        <dbReference type="EMBL" id="NMW32579.1"/>
    </source>
</evidence>
<name>A0A848QNX0_9SPHN</name>